<dbReference type="OMA" id="APDANQW"/>
<dbReference type="EMBL" id="JABANO010040741">
    <property type="protein sequence ID" value="KAF4682742.1"/>
    <property type="molecule type" value="Genomic_DNA"/>
</dbReference>
<keyword evidence="5" id="KW-1185">Reference proteome</keyword>
<evidence type="ECO:0000256" key="1">
    <source>
        <dbReference type="ARBA" id="ARBA00034491"/>
    </source>
</evidence>
<feature type="compositionally biased region" description="Basic and acidic residues" evidence="2">
    <location>
        <begin position="1"/>
        <end position="10"/>
    </location>
</feature>
<evidence type="ECO:0000256" key="2">
    <source>
        <dbReference type="SAM" id="MobiDB-lite"/>
    </source>
</evidence>
<gene>
    <name evidence="3" type="ORF">FOZ61_000953</name>
    <name evidence="4" type="ORF">FOZ63_021073</name>
</gene>
<comment type="similarity">
    <text evidence="1">Belongs to the DSS1/SEM1 family.</text>
</comment>
<feature type="region of interest" description="Disordered" evidence="2">
    <location>
        <begin position="1"/>
        <end position="73"/>
    </location>
</feature>
<feature type="compositionally biased region" description="Acidic residues" evidence="2">
    <location>
        <begin position="21"/>
        <end position="33"/>
    </location>
</feature>
<proteinExistence type="inferred from homology"/>
<evidence type="ECO:0000313" key="6">
    <source>
        <dbReference type="Proteomes" id="UP000570595"/>
    </source>
</evidence>
<dbReference type="SMART" id="SM01385">
    <property type="entry name" value="DSS1_SEM1"/>
    <property type="match status" value="1"/>
</dbReference>
<dbReference type="OrthoDB" id="364470at2759"/>
<sequence length="88" mass="10108">MSSDNKKTAEEPTEEPVAGFDEADEFEEFEQEDWTIRGHRASTDLSGAAPDANQWETKWDEAGWDEEDPDDSFQQRLKTEIEKAKAQK</sequence>
<feature type="compositionally biased region" description="Acidic residues" evidence="2">
    <location>
        <begin position="62"/>
        <end position="71"/>
    </location>
</feature>
<dbReference type="AlphaFoldDB" id="A0A7J6LZC5"/>
<dbReference type="Proteomes" id="UP000570595">
    <property type="component" value="Unassembled WGS sequence"/>
</dbReference>
<dbReference type="GO" id="GO:0008541">
    <property type="term" value="C:proteasome regulatory particle, lid subcomplex"/>
    <property type="evidence" value="ECO:0007669"/>
    <property type="project" value="InterPro"/>
</dbReference>
<organism evidence="3 6">
    <name type="scientific">Perkinsus olseni</name>
    <name type="common">Perkinsus atlanticus</name>
    <dbReference type="NCBI Taxonomy" id="32597"/>
    <lineage>
        <taxon>Eukaryota</taxon>
        <taxon>Sar</taxon>
        <taxon>Alveolata</taxon>
        <taxon>Perkinsozoa</taxon>
        <taxon>Perkinsea</taxon>
        <taxon>Perkinsida</taxon>
        <taxon>Perkinsidae</taxon>
        <taxon>Perkinsus</taxon>
    </lineage>
</organism>
<dbReference type="EMBL" id="JABAHT010000120">
    <property type="protein sequence ID" value="KAF4664300.1"/>
    <property type="molecule type" value="Genomic_DNA"/>
</dbReference>
<name>A0A7J6LZC5_PEROL</name>
<accession>A0A7J6LZC5</accession>
<comment type="caution">
    <text evidence="3">The sequence shown here is derived from an EMBL/GenBank/DDBJ whole genome shotgun (WGS) entry which is preliminary data.</text>
</comment>
<reference evidence="5 6" key="1">
    <citation type="submission" date="2020-04" db="EMBL/GenBank/DDBJ databases">
        <title>Perkinsus olseni comparative genomics.</title>
        <authorList>
            <person name="Bogema D.R."/>
        </authorList>
    </citation>
    <scope>NUCLEOTIDE SEQUENCE [LARGE SCALE GENOMIC DNA]</scope>
    <source>
        <strain evidence="3">ATCC PRA-179</strain>
        <strain evidence="4 5">ATCC PRA-207</strain>
    </source>
</reference>
<evidence type="ECO:0000313" key="3">
    <source>
        <dbReference type="EMBL" id="KAF4664300.1"/>
    </source>
</evidence>
<dbReference type="Proteomes" id="UP000553632">
    <property type="component" value="Unassembled WGS sequence"/>
</dbReference>
<dbReference type="InterPro" id="IPR007834">
    <property type="entry name" value="DSS1_SEM1"/>
</dbReference>
<evidence type="ECO:0000313" key="4">
    <source>
        <dbReference type="EMBL" id="KAF4682742.1"/>
    </source>
</evidence>
<dbReference type="GO" id="GO:0043248">
    <property type="term" value="P:proteasome assembly"/>
    <property type="evidence" value="ECO:0007669"/>
    <property type="project" value="InterPro"/>
</dbReference>
<dbReference type="GO" id="GO:0006406">
    <property type="term" value="P:mRNA export from nucleus"/>
    <property type="evidence" value="ECO:0007669"/>
    <property type="project" value="InterPro"/>
</dbReference>
<protein>
    <submittedName>
        <fullName evidence="3">Uncharacterized protein</fullName>
    </submittedName>
</protein>
<evidence type="ECO:0000313" key="5">
    <source>
        <dbReference type="Proteomes" id="UP000553632"/>
    </source>
</evidence>